<organism evidence="1 2">
    <name type="scientific">Candidatus Mediterraneibacter faecigallinarum</name>
    <dbReference type="NCBI Taxonomy" id="2838669"/>
    <lineage>
        <taxon>Bacteria</taxon>
        <taxon>Bacillati</taxon>
        <taxon>Bacillota</taxon>
        <taxon>Clostridia</taxon>
        <taxon>Lachnospirales</taxon>
        <taxon>Lachnospiraceae</taxon>
        <taxon>Mediterraneibacter</taxon>
    </lineage>
</organism>
<dbReference type="InterPro" id="IPR025466">
    <property type="entry name" value="DUF4317"/>
</dbReference>
<name>A0A9D2SXR8_9FIRM</name>
<dbReference type="Proteomes" id="UP000823894">
    <property type="component" value="Unassembled WGS sequence"/>
</dbReference>
<evidence type="ECO:0000313" key="1">
    <source>
        <dbReference type="EMBL" id="HJC38026.1"/>
    </source>
</evidence>
<reference evidence="1" key="1">
    <citation type="journal article" date="2021" name="PeerJ">
        <title>Extensive microbial diversity within the chicken gut microbiome revealed by metagenomics and culture.</title>
        <authorList>
            <person name="Gilroy R."/>
            <person name="Ravi A."/>
            <person name="Getino M."/>
            <person name="Pursley I."/>
            <person name="Horton D.L."/>
            <person name="Alikhan N.F."/>
            <person name="Baker D."/>
            <person name="Gharbi K."/>
            <person name="Hall N."/>
            <person name="Watson M."/>
            <person name="Adriaenssens E.M."/>
            <person name="Foster-Nyarko E."/>
            <person name="Jarju S."/>
            <person name="Secka A."/>
            <person name="Antonio M."/>
            <person name="Oren A."/>
            <person name="Chaudhuri R.R."/>
            <person name="La Ragione R."/>
            <person name="Hildebrand F."/>
            <person name="Pallen M.J."/>
        </authorList>
    </citation>
    <scope>NUCLEOTIDE SEQUENCE</scope>
    <source>
        <strain evidence="1">ChiGjej1B1-1692</strain>
    </source>
</reference>
<reference evidence="1" key="2">
    <citation type="submission" date="2021-04" db="EMBL/GenBank/DDBJ databases">
        <authorList>
            <person name="Gilroy R."/>
        </authorList>
    </citation>
    <scope>NUCLEOTIDE SEQUENCE</scope>
    <source>
        <strain evidence="1">ChiGjej1B1-1692</strain>
    </source>
</reference>
<gene>
    <name evidence="1" type="ORF">H9757_03020</name>
</gene>
<sequence>MIDREGMLALTRRMNVKRTSITRIAGAYIDREGFVDGTFNTRFLKLSAPERARNLAIAKAIPFAETNLSLKRYVIPQEKRGEGTLWQLLMGARSAGLENDALLDIFYEVAAARYRPGHDYGVFFFHDRYDIPAKAADHERLGESEQVFEYLICAVCPINSDYEAGKPECGFLFPAYAGGGALVNCIDIYQADKMFGILF</sequence>
<dbReference type="AlphaFoldDB" id="A0A9D2SXR8"/>
<proteinExistence type="predicted"/>
<comment type="caution">
    <text evidence="1">The sequence shown here is derived from an EMBL/GenBank/DDBJ whole genome shotgun (WGS) entry which is preliminary data.</text>
</comment>
<dbReference type="Pfam" id="PF14199">
    <property type="entry name" value="DUF4317"/>
    <property type="match status" value="1"/>
</dbReference>
<accession>A0A9D2SXR8</accession>
<dbReference type="EMBL" id="DWWK01000037">
    <property type="protein sequence ID" value="HJC38026.1"/>
    <property type="molecule type" value="Genomic_DNA"/>
</dbReference>
<protein>
    <submittedName>
        <fullName evidence="1">DUF4317 domain-containing protein</fullName>
    </submittedName>
</protein>
<evidence type="ECO:0000313" key="2">
    <source>
        <dbReference type="Proteomes" id="UP000823894"/>
    </source>
</evidence>